<dbReference type="Proteomes" id="UP000317422">
    <property type="component" value="Unassembled WGS sequence"/>
</dbReference>
<protein>
    <submittedName>
        <fullName evidence="1">Uncharacterized protein</fullName>
    </submittedName>
</protein>
<evidence type="ECO:0000313" key="1">
    <source>
        <dbReference type="EMBL" id="TQN33311.1"/>
    </source>
</evidence>
<comment type="caution">
    <text evidence="1">The sequence shown here is derived from an EMBL/GenBank/DDBJ whole genome shotgun (WGS) entry which is preliminary data.</text>
</comment>
<dbReference type="AlphaFoldDB" id="A0A543NN98"/>
<keyword evidence="2" id="KW-1185">Reference proteome</keyword>
<accession>A0A543NN98</accession>
<dbReference type="RefSeq" id="WP_170181606.1">
    <property type="nucleotide sequence ID" value="NZ_VFQC01000001.1"/>
</dbReference>
<reference evidence="1 2" key="1">
    <citation type="submission" date="2019-06" db="EMBL/GenBank/DDBJ databases">
        <title>Sequencing the genomes of 1000 actinobacteria strains.</title>
        <authorList>
            <person name="Klenk H.-P."/>
        </authorList>
    </citation>
    <scope>NUCLEOTIDE SEQUENCE [LARGE SCALE GENOMIC DNA]</scope>
    <source>
        <strain evidence="1 2">DSM 45015</strain>
    </source>
</reference>
<name>A0A543NN98_9ACTN</name>
<evidence type="ECO:0000313" key="2">
    <source>
        <dbReference type="Proteomes" id="UP000317422"/>
    </source>
</evidence>
<organism evidence="1 2">
    <name type="scientific">Haloactinospora alba</name>
    <dbReference type="NCBI Taxonomy" id="405555"/>
    <lineage>
        <taxon>Bacteria</taxon>
        <taxon>Bacillati</taxon>
        <taxon>Actinomycetota</taxon>
        <taxon>Actinomycetes</taxon>
        <taxon>Streptosporangiales</taxon>
        <taxon>Nocardiopsidaceae</taxon>
        <taxon>Haloactinospora</taxon>
    </lineage>
</organism>
<gene>
    <name evidence="1" type="ORF">FHX37_3325</name>
</gene>
<proteinExistence type="predicted"/>
<dbReference type="EMBL" id="VFQC01000001">
    <property type="protein sequence ID" value="TQN33311.1"/>
    <property type="molecule type" value="Genomic_DNA"/>
</dbReference>
<sequence>MTNRKSNWSTGANPFTYTGAYELDNGDKALDHHYLSQRTHRFTQHDPS</sequence>